<reference evidence="1" key="1">
    <citation type="journal article" date="2021" name="Proc. Natl. Acad. Sci. U.S.A.">
        <title>A Catalog of Tens of Thousands of Viruses from Human Metagenomes Reveals Hidden Associations with Chronic Diseases.</title>
        <authorList>
            <person name="Tisza M.J."/>
            <person name="Buck C.B."/>
        </authorList>
    </citation>
    <scope>NUCLEOTIDE SEQUENCE</scope>
    <source>
        <strain evidence="1">CtSyg22</strain>
    </source>
</reference>
<dbReference type="EMBL" id="BK014660">
    <property type="protein sequence ID" value="DAD66426.1"/>
    <property type="molecule type" value="Genomic_DNA"/>
</dbReference>
<evidence type="ECO:0000313" key="1">
    <source>
        <dbReference type="EMBL" id="DAD66426.1"/>
    </source>
</evidence>
<protein>
    <submittedName>
        <fullName evidence="1">Uncharacterized protein</fullName>
    </submittedName>
</protein>
<sequence>MKRFLLFLMLLLSFNIMAELNDIPVEKGEYKGYRKLVGHEYQDRFDVYFKVTGGGQQIATVPTFKGINLKEKVTLEMPDGEKRSATKKEWFKLFRTLKFDSSWSRYFREKYDDFYSEWLSTVPTSDVERMVINYIATQYKGEVETSTNSDNNEVPSTYVDPVSAELAEREALKRYQTPIEDPPQEKKEEKGFFQNAFETIFGL</sequence>
<name>A0A8S5L9H0_9CAUD</name>
<proteinExistence type="predicted"/>
<accession>A0A8S5L9H0</accession>
<organism evidence="1">
    <name type="scientific">Myoviridae sp. ctSyg22</name>
    <dbReference type="NCBI Taxonomy" id="2823545"/>
    <lineage>
        <taxon>Viruses</taxon>
        <taxon>Duplodnaviria</taxon>
        <taxon>Heunggongvirae</taxon>
        <taxon>Uroviricota</taxon>
        <taxon>Caudoviricetes</taxon>
    </lineage>
</organism>